<evidence type="ECO:0000313" key="2">
    <source>
        <dbReference type="EMBL" id="KAK5794359.1"/>
    </source>
</evidence>
<keyword evidence="1" id="KW-0732">Signal</keyword>
<sequence>MKTVRDVIIGAFISLFIGQSVGGKIDNKLDTKLEMKLDSRFKVHEDFNGEIRWEIRAEMHSFFEQYFGLPSTTVHGGVSDRGKGLLGTLSPGFPPKDNLVMSPVIDLGHTGTYFLASLGDLLGKGFQLTWPRFDGTDFRFVSLLNQLRFPEIYGSSIFVHNLKPYIASVELDNKLKSLTSDKFQDCPEKLEVTEVEVELVTSVLSLHALSGSQGHNTMRLAARIG</sequence>
<feature type="signal peptide" evidence="1">
    <location>
        <begin position="1"/>
        <end position="22"/>
    </location>
</feature>
<evidence type="ECO:0000313" key="3">
    <source>
        <dbReference type="Proteomes" id="UP001358586"/>
    </source>
</evidence>
<organism evidence="2 3">
    <name type="scientific">Gossypium arboreum</name>
    <name type="common">Tree cotton</name>
    <name type="synonym">Gossypium nanking</name>
    <dbReference type="NCBI Taxonomy" id="29729"/>
    <lineage>
        <taxon>Eukaryota</taxon>
        <taxon>Viridiplantae</taxon>
        <taxon>Streptophyta</taxon>
        <taxon>Embryophyta</taxon>
        <taxon>Tracheophyta</taxon>
        <taxon>Spermatophyta</taxon>
        <taxon>Magnoliopsida</taxon>
        <taxon>eudicotyledons</taxon>
        <taxon>Gunneridae</taxon>
        <taxon>Pentapetalae</taxon>
        <taxon>rosids</taxon>
        <taxon>malvids</taxon>
        <taxon>Malvales</taxon>
        <taxon>Malvaceae</taxon>
        <taxon>Malvoideae</taxon>
        <taxon>Gossypium</taxon>
    </lineage>
</organism>
<comment type="caution">
    <text evidence="2">The sequence shown here is derived from an EMBL/GenBank/DDBJ whole genome shotgun (WGS) entry which is preliminary data.</text>
</comment>
<protein>
    <submittedName>
        <fullName evidence="2">Uncharacterized protein</fullName>
    </submittedName>
</protein>
<name>A0ABR0NJB1_GOSAR</name>
<feature type="chain" id="PRO_5046341067" evidence="1">
    <location>
        <begin position="23"/>
        <end position="225"/>
    </location>
</feature>
<accession>A0ABR0NJB1</accession>
<gene>
    <name evidence="2" type="ORF">PVK06_035581</name>
</gene>
<keyword evidence="3" id="KW-1185">Reference proteome</keyword>
<dbReference type="EMBL" id="JARKNE010000010">
    <property type="protein sequence ID" value="KAK5794359.1"/>
    <property type="molecule type" value="Genomic_DNA"/>
</dbReference>
<dbReference type="Proteomes" id="UP001358586">
    <property type="component" value="Chromosome 10"/>
</dbReference>
<evidence type="ECO:0000256" key="1">
    <source>
        <dbReference type="SAM" id="SignalP"/>
    </source>
</evidence>
<proteinExistence type="predicted"/>
<reference evidence="2 3" key="1">
    <citation type="submission" date="2023-03" db="EMBL/GenBank/DDBJ databases">
        <title>WGS of Gossypium arboreum.</title>
        <authorList>
            <person name="Yu D."/>
        </authorList>
    </citation>
    <scope>NUCLEOTIDE SEQUENCE [LARGE SCALE GENOMIC DNA]</scope>
    <source>
        <tissue evidence="2">Leaf</tissue>
    </source>
</reference>